<proteinExistence type="predicted"/>
<organism evidence="1 2">
    <name type="scientific">Rhizophagus irregularis</name>
    <dbReference type="NCBI Taxonomy" id="588596"/>
    <lineage>
        <taxon>Eukaryota</taxon>
        <taxon>Fungi</taxon>
        <taxon>Fungi incertae sedis</taxon>
        <taxon>Mucoromycota</taxon>
        <taxon>Glomeromycotina</taxon>
        <taxon>Glomeromycetes</taxon>
        <taxon>Glomerales</taxon>
        <taxon>Glomeraceae</taxon>
        <taxon>Rhizophagus</taxon>
    </lineage>
</organism>
<dbReference type="Proteomes" id="UP000234323">
    <property type="component" value="Unassembled WGS sequence"/>
</dbReference>
<accession>A0A2I1GZ99</accession>
<protein>
    <submittedName>
        <fullName evidence="1">Uncharacterized protein</fullName>
    </submittedName>
</protein>
<evidence type="ECO:0000313" key="1">
    <source>
        <dbReference type="EMBL" id="PKY51962.1"/>
    </source>
</evidence>
<gene>
    <name evidence="1" type="ORF">RhiirA4_469302</name>
</gene>
<comment type="caution">
    <text evidence="1">The sequence shown here is derived from an EMBL/GenBank/DDBJ whole genome shotgun (WGS) entry which is preliminary data.</text>
</comment>
<dbReference type="EMBL" id="LLXI01001111">
    <property type="protein sequence ID" value="PKY51962.1"/>
    <property type="molecule type" value="Genomic_DNA"/>
</dbReference>
<dbReference type="AlphaFoldDB" id="A0A2I1GZ99"/>
<keyword evidence="2" id="KW-1185">Reference proteome</keyword>
<sequence>MYKKVHIHQPTINGTVIAIGIVETETITGKIFGSFIFQTARNETKRNEFSTDKWDLKNCIFDEYVDGECIDDDGIFEESQLINWENSKKDYHEKLQRKQARIDGKNFQLIYNVQVPSSHIVTSLYPPQISKHQTYILWVLSSSKLQEMKLKGMNLTQISGTLRTVHLINIWTESKTNQEIAKKWKNGQIVRTGTISEETFGIETSKKRNQENYYEKLQRKQARIDGRNFQLIYNVQVPSSHIVTPYYPPQIPKH</sequence>
<reference evidence="1 2" key="1">
    <citation type="submission" date="2015-10" db="EMBL/GenBank/DDBJ databases">
        <title>Genome analyses suggest a sexual origin of heterokaryosis in a supposedly ancient asexual fungus.</title>
        <authorList>
            <person name="Ropars J."/>
            <person name="Sedzielewska K."/>
            <person name="Noel J."/>
            <person name="Charron P."/>
            <person name="Farinelli L."/>
            <person name="Marton T."/>
            <person name="Kruger M."/>
            <person name="Pelin A."/>
            <person name="Brachmann A."/>
            <person name="Corradi N."/>
        </authorList>
    </citation>
    <scope>NUCLEOTIDE SEQUENCE [LARGE SCALE GENOMIC DNA]</scope>
    <source>
        <strain evidence="1 2">A4</strain>
    </source>
</reference>
<name>A0A2I1GZ99_9GLOM</name>
<evidence type="ECO:0000313" key="2">
    <source>
        <dbReference type="Proteomes" id="UP000234323"/>
    </source>
</evidence>